<accession>A0A4R6VEW8</accession>
<dbReference type="GO" id="GO:0019243">
    <property type="term" value="P:methylglyoxal catabolic process to D-lactate via S-lactoyl-glutathione"/>
    <property type="evidence" value="ECO:0007669"/>
    <property type="project" value="TreeGrafter"/>
</dbReference>
<dbReference type="GO" id="GO:0005737">
    <property type="term" value="C:cytoplasm"/>
    <property type="evidence" value="ECO:0007669"/>
    <property type="project" value="TreeGrafter"/>
</dbReference>
<dbReference type="InterPro" id="IPR050325">
    <property type="entry name" value="Prot/Nucl_acid_deglycase"/>
</dbReference>
<dbReference type="NCBIfam" id="NF003168">
    <property type="entry name" value="PRK04155.1"/>
    <property type="match status" value="1"/>
</dbReference>
<evidence type="ECO:0000256" key="1">
    <source>
        <dbReference type="ARBA" id="ARBA00022490"/>
    </source>
</evidence>
<dbReference type="InterPro" id="IPR017283">
    <property type="entry name" value="HchA"/>
</dbReference>
<evidence type="ECO:0000256" key="3">
    <source>
        <dbReference type="ARBA" id="ARBA00022801"/>
    </source>
</evidence>
<reference evidence="8 9" key="1">
    <citation type="submission" date="2019-03" db="EMBL/GenBank/DDBJ databases">
        <title>Genomic Encyclopedia of Type Strains, Phase IV (KMG-IV): sequencing the most valuable type-strain genomes for metagenomic binning, comparative biology and taxonomic classification.</title>
        <authorList>
            <person name="Goeker M."/>
        </authorList>
    </citation>
    <scope>NUCLEOTIDE SEQUENCE [LARGE SCALE GENOMIC DNA]</scope>
    <source>
        <strain evidence="8 9">DSM 45775</strain>
    </source>
</reference>
<dbReference type="GO" id="GO:0036524">
    <property type="term" value="F:protein deglycase activity"/>
    <property type="evidence" value="ECO:0007669"/>
    <property type="project" value="InterPro"/>
</dbReference>
<keyword evidence="5" id="KW-0234">DNA repair</keyword>
<feature type="region of interest" description="Disordered" evidence="6">
    <location>
        <begin position="1"/>
        <end position="30"/>
    </location>
</feature>
<keyword evidence="9" id="KW-1185">Reference proteome</keyword>
<evidence type="ECO:0000256" key="2">
    <source>
        <dbReference type="ARBA" id="ARBA00022763"/>
    </source>
</evidence>
<dbReference type="Gene3D" id="3.40.50.880">
    <property type="match status" value="1"/>
</dbReference>
<dbReference type="EMBL" id="SNYO01000003">
    <property type="protein sequence ID" value="TDQ61079.1"/>
    <property type="molecule type" value="Genomic_DNA"/>
</dbReference>
<dbReference type="Pfam" id="PF01965">
    <property type="entry name" value="DJ-1_PfpI"/>
    <property type="match status" value="1"/>
</dbReference>
<dbReference type="Proteomes" id="UP000295705">
    <property type="component" value="Unassembled WGS sequence"/>
</dbReference>
<dbReference type="GO" id="GO:0019172">
    <property type="term" value="F:glyoxalase III activity"/>
    <property type="evidence" value="ECO:0007669"/>
    <property type="project" value="TreeGrafter"/>
</dbReference>
<gene>
    <name evidence="8" type="ORF">EV188_103586</name>
</gene>
<organism evidence="8 9">
    <name type="scientific">Actinomycetospora succinea</name>
    <dbReference type="NCBI Taxonomy" id="663603"/>
    <lineage>
        <taxon>Bacteria</taxon>
        <taxon>Bacillati</taxon>
        <taxon>Actinomycetota</taxon>
        <taxon>Actinomycetes</taxon>
        <taxon>Pseudonocardiales</taxon>
        <taxon>Pseudonocardiaceae</taxon>
        <taxon>Actinomycetospora</taxon>
    </lineage>
</organism>
<evidence type="ECO:0000256" key="4">
    <source>
        <dbReference type="ARBA" id="ARBA00023016"/>
    </source>
</evidence>
<dbReference type="SUPFAM" id="SSF52317">
    <property type="entry name" value="Class I glutamine amidotransferase-like"/>
    <property type="match status" value="1"/>
</dbReference>
<keyword evidence="1" id="KW-0963">Cytoplasm</keyword>
<dbReference type="PANTHER" id="PTHR48094">
    <property type="entry name" value="PROTEIN/NUCLEIC ACID DEGLYCASE DJ-1-RELATED"/>
    <property type="match status" value="1"/>
</dbReference>
<protein>
    <submittedName>
        <fullName evidence="8">Molecular chaperone Hsp31 and glyoxalase 3</fullName>
    </submittedName>
</protein>
<evidence type="ECO:0000256" key="6">
    <source>
        <dbReference type="SAM" id="MobiDB-lite"/>
    </source>
</evidence>
<comment type="caution">
    <text evidence="8">The sequence shown here is derived from an EMBL/GenBank/DDBJ whole genome shotgun (WGS) entry which is preliminary data.</text>
</comment>
<proteinExistence type="predicted"/>
<dbReference type="PIRSF" id="PIRSF037798">
    <property type="entry name" value="Chaperone_HchA"/>
    <property type="match status" value="1"/>
</dbReference>
<dbReference type="GO" id="GO:0006281">
    <property type="term" value="P:DNA repair"/>
    <property type="evidence" value="ECO:0007669"/>
    <property type="project" value="UniProtKB-KW"/>
</dbReference>
<evidence type="ECO:0000259" key="7">
    <source>
        <dbReference type="Pfam" id="PF01965"/>
    </source>
</evidence>
<dbReference type="PANTHER" id="PTHR48094:SF20">
    <property type="entry name" value="PROTEIN_NUCLEIC ACID DEGLYCASE 1"/>
    <property type="match status" value="1"/>
</dbReference>
<dbReference type="OrthoDB" id="9792284at2"/>
<dbReference type="InterPro" id="IPR029062">
    <property type="entry name" value="Class_I_gatase-like"/>
</dbReference>
<dbReference type="RefSeq" id="WP_133826868.1">
    <property type="nucleotide sequence ID" value="NZ_BAABHR010000032.1"/>
</dbReference>
<dbReference type="InterPro" id="IPR002818">
    <property type="entry name" value="DJ-1/PfpI"/>
</dbReference>
<evidence type="ECO:0000256" key="5">
    <source>
        <dbReference type="ARBA" id="ARBA00023204"/>
    </source>
</evidence>
<keyword evidence="2" id="KW-0227">DNA damage</keyword>
<keyword evidence="4" id="KW-0346">Stress response</keyword>
<sequence length="295" mass="32299">MTPHDTADDSTEPTPDRAERDAFFPSPYSLGQYVPPRTDFTGVDQPDGYTGGRWKVLVIGVDERYLPMQNGRLFSTGNHPVETLLPMMHLHRTGFGIDVATVSGNPVKFEHWAMPADDDAVHKAYDTFAPRFRDPLKLADVVEQGLGPDSDYLAVFIPGGHGAMVGLAESDDVRAVLDRALALDRFVITLCHGPAALVAAGRHRDRSPFEGYRMCVFPDALDTGANLDIGYIPGPMPWLAAARLREEGVVVTNEDMAGHVLRDRRLLTGDSPLAANELGRLAASALLEDVRERDR</sequence>
<feature type="domain" description="DJ-1/PfpI" evidence="7">
    <location>
        <begin position="80"/>
        <end position="203"/>
    </location>
</feature>
<keyword evidence="3" id="KW-0378">Hydrolase</keyword>
<dbReference type="AlphaFoldDB" id="A0A4R6VEW8"/>
<name>A0A4R6VEW8_9PSEU</name>
<evidence type="ECO:0000313" key="9">
    <source>
        <dbReference type="Proteomes" id="UP000295705"/>
    </source>
</evidence>
<evidence type="ECO:0000313" key="8">
    <source>
        <dbReference type="EMBL" id="TDQ61079.1"/>
    </source>
</evidence>